<dbReference type="GO" id="GO:0008157">
    <property type="term" value="F:protein phosphatase 1 binding"/>
    <property type="evidence" value="ECO:0007669"/>
    <property type="project" value="TreeGrafter"/>
</dbReference>
<keyword evidence="2" id="KW-1185">Reference proteome</keyword>
<feature type="non-terminal residue" evidence="3">
    <location>
        <position position="1"/>
    </location>
</feature>
<dbReference type="RefSeq" id="XP_020106854.1">
    <property type="nucleotide sequence ID" value="XM_020251265.1"/>
</dbReference>
<gene>
    <name evidence="3" type="primary">LOC109723025</name>
</gene>
<dbReference type="Proteomes" id="UP000515123">
    <property type="component" value="Linkage group 1"/>
</dbReference>
<dbReference type="GO" id="GO:0004865">
    <property type="term" value="F:protein serine/threonine phosphatase inhibitor activity"/>
    <property type="evidence" value="ECO:0007669"/>
    <property type="project" value="InterPro"/>
</dbReference>
<dbReference type="AlphaFoldDB" id="A0A6P5GFX5"/>
<dbReference type="Pfam" id="PF07491">
    <property type="entry name" value="PPI_Ypi1"/>
    <property type="match status" value="1"/>
</dbReference>
<dbReference type="InterPro" id="IPR011107">
    <property type="entry name" value="PPI_Ypi1"/>
</dbReference>
<name>A0A6P5GFX5_ANACO</name>
<dbReference type="PANTHER" id="PTHR20835:SF0">
    <property type="entry name" value="E3 UBIQUITIN-PROTEIN LIGASE PPP1R11"/>
    <property type="match status" value="1"/>
</dbReference>
<protein>
    <submittedName>
        <fullName evidence="3">Type 1 phosphatases regulator ypi1</fullName>
    </submittedName>
</protein>
<reference evidence="3" key="2">
    <citation type="submission" date="2025-08" db="UniProtKB">
        <authorList>
            <consortium name="RefSeq"/>
        </authorList>
    </citation>
    <scope>IDENTIFICATION</scope>
    <source>
        <tissue evidence="3">Leaf</tissue>
    </source>
</reference>
<evidence type="ECO:0000313" key="2">
    <source>
        <dbReference type="Proteomes" id="UP000515123"/>
    </source>
</evidence>
<organism evidence="2 3">
    <name type="scientific">Ananas comosus</name>
    <name type="common">Pineapple</name>
    <name type="synonym">Ananas ananas</name>
    <dbReference type="NCBI Taxonomy" id="4615"/>
    <lineage>
        <taxon>Eukaryota</taxon>
        <taxon>Viridiplantae</taxon>
        <taxon>Streptophyta</taxon>
        <taxon>Embryophyta</taxon>
        <taxon>Tracheophyta</taxon>
        <taxon>Spermatophyta</taxon>
        <taxon>Magnoliopsida</taxon>
        <taxon>Liliopsida</taxon>
        <taxon>Poales</taxon>
        <taxon>Bromeliaceae</taxon>
        <taxon>Bromelioideae</taxon>
        <taxon>Ananas</taxon>
    </lineage>
</organism>
<dbReference type="GO" id="GO:0005634">
    <property type="term" value="C:nucleus"/>
    <property type="evidence" value="ECO:0007669"/>
    <property type="project" value="TreeGrafter"/>
</dbReference>
<dbReference type="OrthoDB" id="307488at2759"/>
<reference evidence="2" key="1">
    <citation type="journal article" date="2015" name="Nat. Genet.">
        <title>The pineapple genome and the evolution of CAM photosynthesis.</title>
        <authorList>
            <person name="Ming R."/>
            <person name="VanBuren R."/>
            <person name="Wai C.M."/>
            <person name="Tang H."/>
            <person name="Schatz M.C."/>
            <person name="Bowers J.E."/>
            <person name="Lyons E."/>
            <person name="Wang M.L."/>
            <person name="Chen J."/>
            <person name="Biggers E."/>
            <person name="Zhang J."/>
            <person name="Huang L."/>
            <person name="Zhang L."/>
            <person name="Miao W."/>
            <person name="Zhang J."/>
            <person name="Ye Z."/>
            <person name="Miao C."/>
            <person name="Lin Z."/>
            <person name="Wang H."/>
            <person name="Zhou H."/>
            <person name="Yim W.C."/>
            <person name="Priest H.D."/>
            <person name="Zheng C."/>
            <person name="Woodhouse M."/>
            <person name="Edger P.P."/>
            <person name="Guyot R."/>
            <person name="Guo H.B."/>
            <person name="Guo H."/>
            <person name="Zheng G."/>
            <person name="Singh R."/>
            <person name="Sharma A."/>
            <person name="Min X."/>
            <person name="Zheng Y."/>
            <person name="Lee H."/>
            <person name="Gurtowski J."/>
            <person name="Sedlazeck F.J."/>
            <person name="Harkess A."/>
            <person name="McKain M.R."/>
            <person name="Liao Z."/>
            <person name="Fang J."/>
            <person name="Liu J."/>
            <person name="Zhang X."/>
            <person name="Zhang Q."/>
            <person name="Hu W."/>
            <person name="Qin Y."/>
            <person name="Wang K."/>
            <person name="Chen L.Y."/>
            <person name="Shirley N."/>
            <person name="Lin Y.R."/>
            <person name="Liu L.Y."/>
            <person name="Hernandez A.G."/>
            <person name="Wright C.L."/>
            <person name="Bulone V."/>
            <person name="Tuskan G.A."/>
            <person name="Heath K."/>
            <person name="Zee F."/>
            <person name="Moore P.H."/>
            <person name="Sunkar R."/>
            <person name="Leebens-Mack J.H."/>
            <person name="Mockler T."/>
            <person name="Bennetzen J.L."/>
            <person name="Freeling M."/>
            <person name="Sankoff D."/>
            <person name="Paterson A.H."/>
            <person name="Zhu X."/>
            <person name="Yang X."/>
            <person name="Smith J.A."/>
            <person name="Cushman J.C."/>
            <person name="Paull R.E."/>
            <person name="Yu Q."/>
        </authorList>
    </citation>
    <scope>NUCLEOTIDE SEQUENCE [LARGE SCALE GENOMIC DNA]</scope>
    <source>
        <strain evidence="2">cv. F153</strain>
    </source>
</reference>
<dbReference type="PANTHER" id="PTHR20835">
    <property type="entry name" value="E3 UBIQUITIN-PROTEIN LIGASE PPP1R11-RELATED"/>
    <property type="match status" value="1"/>
</dbReference>
<proteinExistence type="predicted"/>
<sequence length="122" mass="13314">NINRSPSHCDPSPSPPTSTLTLTLEEPSSSSSSSPSSAQPPQTLVLRLKRPKKKVSWKEGTVDNEFLNRKSSKKCCIFHKELPFDDDCSDDAVRAGVAPTAEATDSDPRSRPRSLLGSIFCR</sequence>
<feature type="compositionally biased region" description="Low complexity" evidence="1">
    <location>
        <begin position="17"/>
        <end position="46"/>
    </location>
</feature>
<dbReference type="GeneID" id="109723025"/>
<evidence type="ECO:0000256" key="1">
    <source>
        <dbReference type="SAM" id="MobiDB-lite"/>
    </source>
</evidence>
<accession>A0A6P5GFX5</accession>
<evidence type="ECO:0000313" key="3">
    <source>
        <dbReference type="RefSeq" id="XP_020106854.1"/>
    </source>
</evidence>
<feature type="region of interest" description="Disordered" evidence="1">
    <location>
        <begin position="1"/>
        <end position="47"/>
    </location>
</feature>